<protein>
    <submittedName>
        <fullName evidence="4">LCP family protein</fullName>
    </submittedName>
</protein>
<dbReference type="NCBIfam" id="TIGR00350">
    <property type="entry name" value="lytR_cpsA_psr"/>
    <property type="match status" value="1"/>
</dbReference>
<keyword evidence="2" id="KW-0472">Membrane</keyword>
<organism evidence="4 5">
    <name type="scientific">Actinomadura fibrosa</name>
    <dbReference type="NCBI Taxonomy" id="111802"/>
    <lineage>
        <taxon>Bacteria</taxon>
        <taxon>Bacillati</taxon>
        <taxon>Actinomycetota</taxon>
        <taxon>Actinomycetes</taxon>
        <taxon>Streptosporangiales</taxon>
        <taxon>Thermomonosporaceae</taxon>
        <taxon>Actinomadura</taxon>
    </lineage>
</organism>
<dbReference type="Gene3D" id="3.40.630.190">
    <property type="entry name" value="LCP protein"/>
    <property type="match status" value="1"/>
</dbReference>
<dbReference type="EMBL" id="JBHTGP010000001">
    <property type="protein sequence ID" value="MFD0683311.1"/>
    <property type="molecule type" value="Genomic_DNA"/>
</dbReference>
<dbReference type="InterPro" id="IPR004474">
    <property type="entry name" value="LytR_CpsA_psr"/>
</dbReference>
<proteinExistence type="inferred from homology"/>
<comment type="similarity">
    <text evidence="1">Belongs to the LytR/CpsA/Psr (LCP) family.</text>
</comment>
<evidence type="ECO:0000313" key="4">
    <source>
        <dbReference type="EMBL" id="MFD0683311.1"/>
    </source>
</evidence>
<dbReference type="PANTHER" id="PTHR33392">
    <property type="entry name" value="POLYISOPRENYL-TEICHOIC ACID--PEPTIDOGLYCAN TEICHOIC ACID TRANSFERASE TAGU"/>
    <property type="match status" value="1"/>
</dbReference>
<dbReference type="Pfam" id="PF03816">
    <property type="entry name" value="LytR_cpsA_psr"/>
    <property type="match status" value="1"/>
</dbReference>
<evidence type="ECO:0000259" key="3">
    <source>
        <dbReference type="Pfam" id="PF03816"/>
    </source>
</evidence>
<keyword evidence="5" id="KW-1185">Reference proteome</keyword>
<comment type="caution">
    <text evidence="4">The sequence shown here is derived from an EMBL/GenBank/DDBJ whole genome shotgun (WGS) entry which is preliminary data.</text>
</comment>
<evidence type="ECO:0000256" key="1">
    <source>
        <dbReference type="ARBA" id="ARBA00006068"/>
    </source>
</evidence>
<feature type="domain" description="Cell envelope-related transcriptional attenuator" evidence="3">
    <location>
        <begin position="99"/>
        <end position="242"/>
    </location>
</feature>
<feature type="transmembrane region" description="Helical" evidence="2">
    <location>
        <begin position="30"/>
        <end position="52"/>
    </location>
</feature>
<dbReference type="InterPro" id="IPR050922">
    <property type="entry name" value="LytR/CpsA/Psr_CW_biosynth"/>
</dbReference>
<accession>A0ABW2XAI0</accession>
<gene>
    <name evidence="4" type="ORF">ACFQZM_02280</name>
</gene>
<evidence type="ECO:0000256" key="2">
    <source>
        <dbReference type="SAM" id="Phobius"/>
    </source>
</evidence>
<keyword evidence="2" id="KW-0812">Transmembrane</keyword>
<name>A0ABW2XAI0_9ACTN</name>
<keyword evidence="2" id="KW-1133">Transmembrane helix</keyword>
<dbReference type="RefSeq" id="WP_131758118.1">
    <property type="nucleotide sequence ID" value="NZ_CAACUY010000044.1"/>
</dbReference>
<dbReference type="PANTHER" id="PTHR33392:SF6">
    <property type="entry name" value="POLYISOPRENYL-TEICHOIC ACID--PEPTIDOGLYCAN TEICHOIC ACID TRANSFERASE TAGU"/>
    <property type="match status" value="1"/>
</dbReference>
<reference evidence="5" key="1">
    <citation type="journal article" date="2019" name="Int. J. Syst. Evol. Microbiol.">
        <title>The Global Catalogue of Microorganisms (GCM) 10K type strain sequencing project: providing services to taxonomists for standard genome sequencing and annotation.</title>
        <authorList>
            <consortium name="The Broad Institute Genomics Platform"/>
            <consortium name="The Broad Institute Genome Sequencing Center for Infectious Disease"/>
            <person name="Wu L."/>
            <person name="Ma J."/>
        </authorList>
    </citation>
    <scope>NUCLEOTIDE SEQUENCE [LARGE SCALE GENOMIC DNA]</scope>
    <source>
        <strain evidence="5">JCM 9371</strain>
    </source>
</reference>
<evidence type="ECO:0000313" key="5">
    <source>
        <dbReference type="Proteomes" id="UP001597063"/>
    </source>
</evidence>
<sequence length="341" mass="36830">MPEGLPGAAARTVPAGRLSRMLESGSRRRVLIGCGVLALGLVTLLGGGAYWLQRAYDGQIRRISGALPTDRSRPAAGDGENWLLIGSDRRADQPSMGARADTIMLVHLSGRGDRVSVIAIPRDGWVPVPGHGTTKINSAFAYGGPSLLIRSVEQLSGLRVDHYASLDFTGFVKMTDALGGVDVTVTKRTHDPMHDRTWPAGRQHLDGVEALDFVRQRWNLPGGDLDRIKRQQAFLHALAAKAMDTRNPLRMDRFIRAATRSVTVDDSVSSATLRALAARVAHVSLMEYLTAPVAGTAERGGQSVVLLDDARARQLFTAVRQDRIGDYVTRNGAANAVETVR</sequence>
<dbReference type="Proteomes" id="UP001597063">
    <property type="component" value="Unassembled WGS sequence"/>
</dbReference>